<dbReference type="OrthoDB" id="5846691at2759"/>
<name>A0A2G5SYY7_9PELO</name>
<gene>
    <name evidence="2" type="primary">Cnig_chr_X.g25421</name>
    <name evidence="2" type="ORF">B9Z55_025421</name>
</gene>
<evidence type="ECO:0000313" key="3">
    <source>
        <dbReference type="Proteomes" id="UP000230233"/>
    </source>
</evidence>
<dbReference type="Pfam" id="PF00856">
    <property type="entry name" value="SET"/>
    <property type="match status" value="1"/>
</dbReference>
<dbReference type="Gene3D" id="2.170.270.10">
    <property type="entry name" value="SET domain"/>
    <property type="match status" value="1"/>
</dbReference>
<comment type="caution">
    <text evidence="2">The sequence shown here is derived from an EMBL/GenBank/DDBJ whole genome shotgun (WGS) entry which is preliminary data.</text>
</comment>
<accession>A0A2G5SYY7</accession>
<protein>
    <recommendedName>
        <fullName evidence="1">SET domain-containing protein</fullName>
    </recommendedName>
</protein>
<evidence type="ECO:0000259" key="1">
    <source>
        <dbReference type="Pfam" id="PF00856"/>
    </source>
</evidence>
<feature type="domain" description="SET" evidence="1">
    <location>
        <begin position="66"/>
        <end position="112"/>
    </location>
</feature>
<dbReference type="EMBL" id="PDUG01000006">
    <property type="protein sequence ID" value="PIC20119.1"/>
    <property type="molecule type" value="Genomic_DNA"/>
</dbReference>
<dbReference type="Proteomes" id="UP000230233">
    <property type="component" value="Chromosome X"/>
</dbReference>
<dbReference type="SUPFAM" id="SSF82199">
    <property type="entry name" value="SET domain"/>
    <property type="match status" value="1"/>
</dbReference>
<evidence type="ECO:0000313" key="2">
    <source>
        <dbReference type="EMBL" id="PIC20119.1"/>
    </source>
</evidence>
<keyword evidence="3" id="KW-1185">Reference proteome</keyword>
<organism evidence="2 3">
    <name type="scientific">Caenorhabditis nigoni</name>
    <dbReference type="NCBI Taxonomy" id="1611254"/>
    <lineage>
        <taxon>Eukaryota</taxon>
        <taxon>Metazoa</taxon>
        <taxon>Ecdysozoa</taxon>
        <taxon>Nematoda</taxon>
        <taxon>Chromadorea</taxon>
        <taxon>Rhabditida</taxon>
        <taxon>Rhabditina</taxon>
        <taxon>Rhabditomorpha</taxon>
        <taxon>Rhabditoidea</taxon>
        <taxon>Rhabditidae</taxon>
        <taxon>Peloderinae</taxon>
        <taxon>Caenorhabditis</taxon>
    </lineage>
</organism>
<dbReference type="AlphaFoldDB" id="A0A2G5SYY7"/>
<dbReference type="InterPro" id="IPR046341">
    <property type="entry name" value="SET_dom_sf"/>
</dbReference>
<dbReference type="InterPro" id="IPR001214">
    <property type="entry name" value="SET_dom"/>
</dbReference>
<sequence length="116" mass="13091">MPRSYISRPLSNILKCDQECDCSNASCPNVFKRIPGILLHQQNICLSKSEVPKLWNRNHQADRTNRKGPNPCDHISEDVKIPPFLDFGNHSIDATIPGNQAKFVNHSCDPNLIVEK</sequence>
<reference evidence="3" key="1">
    <citation type="submission" date="2017-10" db="EMBL/GenBank/DDBJ databases">
        <title>Rapid genome shrinkage in a self-fertile nematode reveals novel sperm competition proteins.</title>
        <authorList>
            <person name="Yin D."/>
            <person name="Schwarz E.M."/>
            <person name="Thomas C.G."/>
            <person name="Felde R.L."/>
            <person name="Korf I.F."/>
            <person name="Cutter A.D."/>
            <person name="Schartner C.M."/>
            <person name="Ralston E.J."/>
            <person name="Meyer B.J."/>
            <person name="Haag E.S."/>
        </authorList>
    </citation>
    <scope>NUCLEOTIDE SEQUENCE [LARGE SCALE GENOMIC DNA]</scope>
    <source>
        <strain evidence="3">JU1422</strain>
    </source>
</reference>
<proteinExistence type="predicted"/>